<feature type="chain" id="PRO_5017826337" evidence="2">
    <location>
        <begin position="19"/>
        <end position="1196"/>
    </location>
</feature>
<dbReference type="InterPro" id="IPR027039">
    <property type="entry name" value="Crtac1"/>
</dbReference>
<name>A0A3E1NF38_9BACT</name>
<dbReference type="Pfam" id="PF01839">
    <property type="entry name" value="FG-GAP"/>
    <property type="match status" value="1"/>
</dbReference>
<dbReference type="PANTHER" id="PTHR16026:SF0">
    <property type="entry name" value="CARTILAGE ACIDIC PROTEIN 1"/>
    <property type="match status" value="1"/>
</dbReference>
<gene>
    <name evidence="4" type="ORF">DXN05_19485</name>
</gene>
<reference evidence="4 5" key="1">
    <citation type="submission" date="2018-08" db="EMBL/GenBank/DDBJ databases">
        <title>Chitinophagaceae sp. K23C18032701, a novel bacterium isolated from forest soil.</title>
        <authorList>
            <person name="Wang C."/>
        </authorList>
    </citation>
    <scope>NUCLEOTIDE SEQUENCE [LARGE SCALE GENOMIC DNA]</scope>
    <source>
        <strain evidence="4 5">K23C18032701</strain>
    </source>
</reference>
<evidence type="ECO:0000313" key="4">
    <source>
        <dbReference type="EMBL" id="RFM26414.1"/>
    </source>
</evidence>
<dbReference type="Pfam" id="PF07593">
    <property type="entry name" value="UnbV_ASPIC"/>
    <property type="match status" value="1"/>
</dbReference>
<dbReference type="Pfam" id="PF13517">
    <property type="entry name" value="FG-GAP_3"/>
    <property type="match status" value="4"/>
</dbReference>
<dbReference type="Gene3D" id="2.130.10.130">
    <property type="entry name" value="Integrin alpha, N-terminal"/>
    <property type="match status" value="4"/>
</dbReference>
<keyword evidence="1 2" id="KW-0732">Signal</keyword>
<accession>A0A3E1NF38</accession>
<feature type="domain" description="ASPIC/UnbV" evidence="3">
    <location>
        <begin position="534"/>
        <end position="599"/>
    </location>
</feature>
<dbReference type="PANTHER" id="PTHR16026">
    <property type="entry name" value="CARTILAGE ACIDIC PROTEIN 1"/>
    <property type="match status" value="1"/>
</dbReference>
<dbReference type="EMBL" id="QTJU01000009">
    <property type="protein sequence ID" value="RFM26414.1"/>
    <property type="molecule type" value="Genomic_DNA"/>
</dbReference>
<proteinExistence type="predicted"/>
<sequence length="1196" mass="132224">MIRHYCLLLLITMFVCTACSKRKTLFKQVDAAASGVHFNNRITETDSVNVLNNQYIYNGGGVGIGDFNNDGLPDLYFTGNMVSNKLYLNNGSLTFSDITSEARVTGEGRWCSGVAVVDINNDGWQDIYVCCTNVADISKRTHLLYVNMGLNAARHPVFKECAAAYGLADTGYTTQAAFFDYDNDGDLDVYLLNNKPGPFYQNTFSRQIISDGASNPNADMLYENTGSDSLGHPFYKNVSAQAGIRETGYGLGINICDLNGDGWKDVFVSNDFISGDVAYINNRDKTFTDKAKTYFKHTSFAAMGNSVSDINNDGRPDVIELDMNPEDNYRRKMMLGANNYLIYQNFDQYHYQYQYTRNTLQLNQGPRIGNGDSIGDPLFSEVAYFAGIEATDWSWTPLVADFDCDGWKDLVVTNGFPKDLTDHDFIAYRDAAAGIMNKKQLLSQIPAIKLRNYAFRNNTRVGFDNTTEDWGINTASFSNGAAYADLDNDGDLDYVVNNINDEAFVFENRRMNNAEQSAHYLRIRCHGDKDNLNAIGATLWLYAKGQVQLYENSPYKGYLSTVENIASFGLPDGVKPDSLVVFYNGRKKLIVQPGIDQTLQVNVCANTTAVLQQQPAVAAGNLFSDITAASHINYRDTDYDYIDFNRQRLLPHKLSQYGPALAAGDINGDGLDDLVIGAPYQHKETVLLQKTDGTFTEKDLIPGSTAKDKIQEDAGILLFDADNDGIPDLYISSGSVEMPPGSPAYADRLYLNDGKGNFTLQQHALPGINGSISCVKAADFDKDGDLDLFVGERSRPGFYPQAVSGHLLRNDSKKGNVHFTEITGAAAPALRNIGMICDALWTDTNGDGWDDLLLAGEFMPLTLLQNNHGKFADVTLQTGVAQQTGCWNSLVAGDFDNDGRMDYIAGNMGDNNFFHASEQYPFTLYAKDFNQDGFYDVIPAVYLYPDEHHTTGDTKVLYPVHTRDDMLEQLNNLRKKYFRHAVYAGTAMQQLLPDTALHDALVLHAVNSKTCLFHNNGNGTFTCIPLPWQAQLSSVYAMLTDDFDQDGNLDLLLTGNDYGMEVAGGRSDALNGLLLKGDGSGHFTALSMLQSGICIPGDGKALVKLRMANNTYSVAASQHNDGLKLFALKQTAHMLPLLPGETRALHLLKNGRRRMEEPALGQSFYSQHARFVQWNENDREIQVTDQLGSVRKITAP</sequence>
<evidence type="ECO:0000313" key="5">
    <source>
        <dbReference type="Proteomes" id="UP000261284"/>
    </source>
</evidence>
<evidence type="ECO:0000256" key="2">
    <source>
        <dbReference type="SAM" id="SignalP"/>
    </source>
</evidence>
<evidence type="ECO:0000259" key="3">
    <source>
        <dbReference type="Pfam" id="PF07593"/>
    </source>
</evidence>
<dbReference type="Proteomes" id="UP000261284">
    <property type="component" value="Unassembled WGS sequence"/>
</dbReference>
<protein>
    <submittedName>
        <fullName evidence="4">RNA-binding protein</fullName>
    </submittedName>
</protein>
<dbReference type="OrthoDB" id="600363at2"/>
<evidence type="ECO:0000256" key="1">
    <source>
        <dbReference type="ARBA" id="ARBA00022729"/>
    </source>
</evidence>
<keyword evidence="5" id="KW-1185">Reference proteome</keyword>
<comment type="caution">
    <text evidence="4">The sequence shown here is derived from an EMBL/GenBank/DDBJ whole genome shotgun (WGS) entry which is preliminary data.</text>
</comment>
<dbReference type="AlphaFoldDB" id="A0A3E1NF38"/>
<feature type="signal peptide" evidence="2">
    <location>
        <begin position="1"/>
        <end position="18"/>
    </location>
</feature>
<dbReference type="InterPro" id="IPR028994">
    <property type="entry name" value="Integrin_alpha_N"/>
</dbReference>
<dbReference type="SUPFAM" id="SSF69318">
    <property type="entry name" value="Integrin alpha N-terminal domain"/>
    <property type="match status" value="3"/>
</dbReference>
<dbReference type="InterPro" id="IPR013517">
    <property type="entry name" value="FG-GAP"/>
</dbReference>
<dbReference type="InterPro" id="IPR011519">
    <property type="entry name" value="UnbV_ASPIC"/>
</dbReference>
<organism evidence="4 5">
    <name type="scientific">Deminuibacter soli</name>
    <dbReference type="NCBI Taxonomy" id="2291815"/>
    <lineage>
        <taxon>Bacteria</taxon>
        <taxon>Pseudomonadati</taxon>
        <taxon>Bacteroidota</taxon>
        <taxon>Chitinophagia</taxon>
        <taxon>Chitinophagales</taxon>
        <taxon>Chitinophagaceae</taxon>
        <taxon>Deminuibacter</taxon>
    </lineage>
</organism>